<dbReference type="AlphaFoldDB" id="A0A075FWI4"/>
<feature type="domain" description="Phosphotyrosine protein phosphatase I" evidence="2">
    <location>
        <begin position="2"/>
        <end position="129"/>
    </location>
</feature>
<dbReference type="EC" id="1.20.4.1" evidence="3"/>
<evidence type="ECO:0000259" key="2">
    <source>
        <dbReference type="SMART" id="SM00226"/>
    </source>
</evidence>
<evidence type="ECO:0000256" key="1">
    <source>
        <dbReference type="ARBA" id="ARBA00022849"/>
    </source>
</evidence>
<keyword evidence="1" id="KW-0059">Arsenical resistance</keyword>
<dbReference type="InterPro" id="IPR036196">
    <property type="entry name" value="Ptyr_pPase_sf"/>
</dbReference>
<sequence>MKKILFVCVENAGRSQMAEGFFKKLAPDGYQGISAGTVPVSEINPFAIQVMKEVDIDISQNQSKLITNEMISESNSVVNMGCMDKESCPALFVEDVADWDIEDPKGKSIEDIRRIRDSIEIKVKELVSEL</sequence>
<accession>A0A075FWI4</accession>
<evidence type="ECO:0000313" key="3">
    <source>
        <dbReference type="EMBL" id="AIE96110.1"/>
    </source>
</evidence>
<dbReference type="EMBL" id="KF900469">
    <property type="protein sequence ID" value="AIE96110.1"/>
    <property type="molecule type" value="Genomic_DNA"/>
</dbReference>
<keyword evidence="3" id="KW-0560">Oxidoreductase</keyword>
<dbReference type="GO" id="GO:0046685">
    <property type="term" value="P:response to arsenic-containing substance"/>
    <property type="evidence" value="ECO:0007669"/>
    <property type="project" value="UniProtKB-KW"/>
</dbReference>
<dbReference type="PANTHER" id="PTHR43428">
    <property type="entry name" value="ARSENATE REDUCTASE"/>
    <property type="match status" value="1"/>
</dbReference>
<proteinExistence type="predicted"/>
<dbReference type="CDD" id="cd16345">
    <property type="entry name" value="LMWP_ArsC"/>
    <property type="match status" value="1"/>
</dbReference>
<dbReference type="InterPro" id="IPR023485">
    <property type="entry name" value="Ptyr_pPase"/>
</dbReference>
<organism evidence="3">
    <name type="scientific">uncultured marine thaumarchaeote AD1000_72_F04</name>
    <dbReference type="NCBI Taxonomy" id="1455938"/>
    <lineage>
        <taxon>Archaea</taxon>
        <taxon>Nitrososphaerota</taxon>
        <taxon>environmental samples</taxon>
    </lineage>
</organism>
<dbReference type="GO" id="GO:0008794">
    <property type="term" value="F:arsenate reductase (glutaredoxin) activity"/>
    <property type="evidence" value="ECO:0007669"/>
    <property type="project" value="UniProtKB-EC"/>
</dbReference>
<dbReference type="Gene3D" id="3.40.50.2300">
    <property type="match status" value="1"/>
</dbReference>
<dbReference type="SMART" id="SM00226">
    <property type="entry name" value="LMWPc"/>
    <property type="match status" value="1"/>
</dbReference>
<dbReference type="SUPFAM" id="SSF52788">
    <property type="entry name" value="Phosphotyrosine protein phosphatases I"/>
    <property type="match status" value="1"/>
</dbReference>
<gene>
    <name evidence="3" type="primary">ARSC2</name>
    <name evidence="3" type="synonym">arsC</name>
</gene>
<reference evidence="3" key="1">
    <citation type="journal article" date="2014" name="Genome Biol. Evol.">
        <title>Pangenome evidence for extensive interdomain horizontal transfer affecting lineage core and shell genes in uncultured planktonic thaumarchaeota and euryarchaeota.</title>
        <authorList>
            <person name="Deschamps P."/>
            <person name="Zivanovic Y."/>
            <person name="Moreira D."/>
            <person name="Rodriguez-Valera F."/>
            <person name="Lopez-Garcia P."/>
        </authorList>
    </citation>
    <scope>NUCLEOTIDE SEQUENCE</scope>
</reference>
<dbReference type="PANTHER" id="PTHR43428:SF1">
    <property type="entry name" value="ARSENATE REDUCTASE"/>
    <property type="match status" value="1"/>
</dbReference>
<dbReference type="Pfam" id="PF01451">
    <property type="entry name" value="LMWPc"/>
    <property type="match status" value="1"/>
</dbReference>
<protein>
    <submittedName>
        <fullName evidence="3">Protein tyrosine phosphatase (ARSC2, arsC)</fullName>
        <ecNumber evidence="3">1.20.4.1</ecNumber>
    </submittedName>
</protein>
<name>A0A075FWI4_9ARCH</name>